<gene>
    <name evidence="4" type="primary">LOC115211003</name>
</gene>
<proteinExistence type="predicted"/>
<evidence type="ECO:0000256" key="2">
    <source>
        <dbReference type="SAM" id="MobiDB-lite"/>
    </source>
</evidence>
<evidence type="ECO:0000313" key="3">
    <source>
        <dbReference type="Proteomes" id="UP000515154"/>
    </source>
</evidence>
<organism evidence="3 4">
    <name type="scientific">Octopus sinensis</name>
    <name type="common">East Asian common octopus</name>
    <dbReference type="NCBI Taxonomy" id="2607531"/>
    <lineage>
        <taxon>Eukaryota</taxon>
        <taxon>Metazoa</taxon>
        <taxon>Spiralia</taxon>
        <taxon>Lophotrochozoa</taxon>
        <taxon>Mollusca</taxon>
        <taxon>Cephalopoda</taxon>
        <taxon>Coleoidea</taxon>
        <taxon>Octopodiformes</taxon>
        <taxon>Octopoda</taxon>
        <taxon>Incirrata</taxon>
        <taxon>Octopodidae</taxon>
        <taxon>Octopus</taxon>
    </lineage>
</organism>
<evidence type="ECO:0000256" key="1">
    <source>
        <dbReference type="SAM" id="Coils"/>
    </source>
</evidence>
<dbReference type="KEGG" id="osn:115211003"/>
<keyword evidence="3" id="KW-1185">Reference proteome</keyword>
<feature type="coiled-coil region" evidence="1">
    <location>
        <begin position="594"/>
        <end position="628"/>
    </location>
</feature>
<dbReference type="RefSeq" id="XP_036357302.1">
    <property type="nucleotide sequence ID" value="XM_036501409.1"/>
</dbReference>
<keyword evidence="1" id="KW-0175">Coiled coil</keyword>
<feature type="compositionally biased region" description="Polar residues" evidence="2">
    <location>
        <begin position="52"/>
        <end position="66"/>
    </location>
</feature>
<evidence type="ECO:0000313" key="4">
    <source>
        <dbReference type="RefSeq" id="XP_036357302.1"/>
    </source>
</evidence>
<name>A0A7E6ER87_9MOLL</name>
<feature type="region of interest" description="Disordered" evidence="2">
    <location>
        <begin position="50"/>
        <end position="77"/>
    </location>
</feature>
<protein>
    <submittedName>
        <fullName evidence="4">Uncharacterized protein LOC115211003</fullName>
    </submittedName>
</protein>
<dbReference type="AlphaFoldDB" id="A0A7E6ER87"/>
<reference evidence="4" key="1">
    <citation type="submission" date="2025-08" db="UniProtKB">
        <authorList>
            <consortium name="RefSeq"/>
        </authorList>
    </citation>
    <scope>IDENTIFICATION</scope>
</reference>
<accession>A0A7E6ER87</accession>
<sequence>MSLHDEDASLSYKSSTDHHNSLTPTNEGHSSFENNSIQSVREMILQREKLNKSVNTSSTKKIMQSPTDDKSPEESVTDIKDKVKSMVQQFESKICQRLSPKLNGTDFTSKSDCNIDHQYSLCFTTPLFQSKEKTMADCSQESTTFKTLNNLEKYPMNTSHNEYGSQFDTKKSIGWDVSNPDLGFSTFTKYVKQDNPTASTRYSLINHQTFNEWMPFSNQTEDVPGLIITNSNVNTTIVQLYPEKLNSSVSEMKESFHKLLEHTRTETKNEGNDNNKTVHDEMADYFQLFQDDNQFNYAVSETSMHREFSDASYIVPVKTQEQHTDFNQSATQTAEIQNKSEEEILKRSSVDNLITAFSYGQDANAKRVPTVSDYFSLNVSPISPEHNTSKNVHKNCISSKWIVTELNSICPELQIDYDPNEKSAMLKLMKAFDDLKNLMFSLKNDGKNTAELFEENKTEMKIIWKYMKELQAKYSRLHSQSIKDNLKLAELSDHNSQTEQMKAILIKRINHLQDNLPTSDMTLFQLVNTLLKVELQATEKKFLKQIKDIKHRYYLQKMNGSIRNVHYMHYHGTQDTFNKSSENERQIKPLIEEIMNLEDLIETKNSKLMQIAREKSQLEDDLKMAHQKIYQLEKINKLSKMSVSQQMYKQSKFQKETVLWKENCY</sequence>
<feature type="compositionally biased region" description="Basic and acidic residues" evidence="2">
    <location>
        <begin position="67"/>
        <end position="77"/>
    </location>
</feature>
<dbReference type="Proteomes" id="UP000515154">
    <property type="component" value="Linkage group LG1"/>
</dbReference>
<feature type="region of interest" description="Disordered" evidence="2">
    <location>
        <begin position="1"/>
        <end position="33"/>
    </location>
</feature>
<feature type="compositionally biased region" description="Polar residues" evidence="2">
    <location>
        <begin position="21"/>
        <end position="33"/>
    </location>
</feature>